<dbReference type="GO" id="GO:0004672">
    <property type="term" value="F:protein kinase activity"/>
    <property type="evidence" value="ECO:0007669"/>
    <property type="project" value="InterPro"/>
</dbReference>
<dbReference type="OrthoDB" id="4062651at2759"/>
<dbReference type="PANTHER" id="PTHR46863">
    <property type="entry name" value="OS09G0572100 PROTEIN"/>
    <property type="match status" value="1"/>
</dbReference>
<evidence type="ECO:0000313" key="2">
    <source>
        <dbReference type="EMBL" id="KAF3942934.1"/>
    </source>
</evidence>
<organism evidence="2 3">
    <name type="scientific">Castanea mollissima</name>
    <name type="common">Chinese chestnut</name>
    <dbReference type="NCBI Taxonomy" id="60419"/>
    <lineage>
        <taxon>Eukaryota</taxon>
        <taxon>Viridiplantae</taxon>
        <taxon>Streptophyta</taxon>
        <taxon>Embryophyta</taxon>
        <taxon>Tracheophyta</taxon>
        <taxon>Spermatophyta</taxon>
        <taxon>Magnoliopsida</taxon>
        <taxon>eudicotyledons</taxon>
        <taxon>Gunneridae</taxon>
        <taxon>Pentapetalae</taxon>
        <taxon>rosids</taxon>
        <taxon>fabids</taxon>
        <taxon>Fagales</taxon>
        <taxon>Fagaceae</taxon>
        <taxon>Castanea</taxon>
    </lineage>
</organism>
<dbReference type="InterPro" id="IPR000719">
    <property type="entry name" value="Prot_kinase_dom"/>
</dbReference>
<name>A0A8J4Q6N5_9ROSI</name>
<dbReference type="PANTHER" id="PTHR46863:SF1">
    <property type="entry name" value="PROTEIN KINASE SUPERFAMILY PROTEIN"/>
    <property type="match status" value="1"/>
</dbReference>
<feature type="domain" description="Protein kinase" evidence="1">
    <location>
        <begin position="1"/>
        <end position="239"/>
    </location>
</feature>
<dbReference type="PROSITE" id="PS50011">
    <property type="entry name" value="PROTEIN_KINASE_DOM"/>
    <property type="match status" value="1"/>
</dbReference>
<dbReference type="AlphaFoldDB" id="A0A8J4Q6N5"/>
<sequence length="239" mass="26906">MMITTPTIAAISTLPLRKVNNQVLLSDANPNPVQTWMEGEDIASYLAHDLDYIHNNTGLNICTLVHNHIKSSSIIVTEPSFNAKLCHFGTAQLCGKIDEDENNNNKDKSKKSKEISEIQEVLEEEEEESLKTLPSPKLKRSNSQKMQFQALSIEYLGRNLWLKVSMDSGASSSRFTGSGKEERREVLLLMRLGQGRVQWCSTGAAEVQRNHYQVFCLKALEKQSDSFSILVQPDFGFEQ</sequence>
<keyword evidence="3" id="KW-1185">Reference proteome</keyword>
<dbReference type="Proteomes" id="UP000737018">
    <property type="component" value="Unassembled WGS sequence"/>
</dbReference>
<comment type="caution">
    <text evidence="2">The sequence shown here is derived from an EMBL/GenBank/DDBJ whole genome shotgun (WGS) entry which is preliminary data.</text>
</comment>
<dbReference type="InterPro" id="IPR011009">
    <property type="entry name" value="Kinase-like_dom_sf"/>
</dbReference>
<dbReference type="SUPFAM" id="SSF56112">
    <property type="entry name" value="Protein kinase-like (PK-like)"/>
    <property type="match status" value="1"/>
</dbReference>
<proteinExistence type="predicted"/>
<protein>
    <recommendedName>
        <fullName evidence="1">Protein kinase domain-containing protein</fullName>
    </recommendedName>
</protein>
<dbReference type="Gene3D" id="1.10.510.10">
    <property type="entry name" value="Transferase(Phosphotransferase) domain 1"/>
    <property type="match status" value="1"/>
</dbReference>
<evidence type="ECO:0000313" key="3">
    <source>
        <dbReference type="Proteomes" id="UP000737018"/>
    </source>
</evidence>
<reference evidence="2" key="1">
    <citation type="submission" date="2020-03" db="EMBL/GenBank/DDBJ databases">
        <title>Castanea mollissima Vanexum genome sequencing.</title>
        <authorList>
            <person name="Staton M."/>
        </authorList>
    </citation>
    <scope>NUCLEOTIDE SEQUENCE</scope>
    <source>
        <tissue evidence="2">Leaf</tissue>
    </source>
</reference>
<accession>A0A8J4Q6N5</accession>
<evidence type="ECO:0000259" key="1">
    <source>
        <dbReference type="PROSITE" id="PS50011"/>
    </source>
</evidence>
<dbReference type="EMBL" id="JRKL02013239">
    <property type="protein sequence ID" value="KAF3942934.1"/>
    <property type="molecule type" value="Genomic_DNA"/>
</dbReference>
<gene>
    <name evidence="2" type="ORF">CMV_030457</name>
</gene>
<dbReference type="GO" id="GO:0005524">
    <property type="term" value="F:ATP binding"/>
    <property type="evidence" value="ECO:0007669"/>
    <property type="project" value="InterPro"/>
</dbReference>